<organism evidence="1 2">
    <name type="scientific">Winogradskya consettensis</name>
    <dbReference type="NCBI Taxonomy" id="113560"/>
    <lineage>
        <taxon>Bacteria</taxon>
        <taxon>Bacillati</taxon>
        <taxon>Actinomycetota</taxon>
        <taxon>Actinomycetes</taxon>
        <taxon>Micromonosporales</taxon>
        <taxon>Micromonosporaceae</taxon>
        <taxon>Winogradskya</taxon>
    </lineage>
</organism>
<comment type="caution">
    <text evidence="1">The sequence shown here is derived from an EMBL/GenBank/DDBJ whole genome shotgun (WGS) entry which is preliminary data.</text>
</comment>
<evidence type="ECO:0000313" key="2">
    <source>
        <dbReference type="Proteomes" id="UP000680865"/>
    </source>
</evidence>
<reference evidence="1" key="1">
    <citation type="submission" date="2021-03" db="EMBL/GenBank/DDBJ databases">
        <title>Whole genome shotgun sequence of Actinoplanes consettensis NBRC 14913.</title>
        <authorList>
            <person name="Komaki H."/>
            <person name="Tamura T."/>
        </authorList>
    </citation>
    <scope>NUCLEOTIDE SEQUENCE</scope>
    <source>
        <strain evidence="1">NBRC 14913</strain>
    </source>
</reference>
<accession>A0A919S897</accession>
<protein>
    <submittedName>
        <fullName evidence="1">Uncharacterized protein</fullName>
    </submittedName>
</protein>
<evidence type="ECO:0000313" key="1">
    <source>
        <dbReference type="EMBL" id="GIM67565.1"/>
    </source>
</evidence>
<name>A0A919S897_9ACTN</name>
<proteinExistence type="predicted"/>
<dbReference type="Proteomes" id="UP000680865">
    <property type="component" value="Unassembled WGS sequence"/>
</dbReference>
<dbReference type="EMBL" id="BOQP01000003">
    <property type="protein sequence ID" value="GIM67565.1"/>
    <property type="molecule type" value="Genomic_DNA"/>
</dbReference>
<gene>
    <name evidence="1" type="ORF">Aco04nite_06920</name>
</gene>
<keyword evidence="2" id="KW-1185">Reference proteome</keyword>
<dbReference type="AlphaFoldDB" id="A0A919S897"/>
<sequence length="88" mass="9056">MPVPLPPARVGPGLRPGVTPHVIARAMNCDGNALVLWCGSGSERLKSALTLLVARVGLADDHDAAVPPDDPAVVADPLDARLDLHGLP</sequence>